<keyword evidence="1" id="KW-0472">Membrane</keyword>
<evidence type="ECO:0000313" key="3">
    <source>
        <dbReference type="Proteomes" id="UP000247602"/>
    </source>
</evidence>
<reference evidence="2 3" key="1">
    <citation type="submission" date="2018-06" db="EMBL/GenBank/DDBJ databases">
        <title>Draft genome sequence of Modestobacter versicolor CP153-2.</title>
        <authorList>
            <person name="Gundlapally S.R."/>
        </authorList>
    </citation>
    <scope>NUCLEOTIDE SEQUENCE [LARGE SCALE GENOMIC DNA]</scope>
    <source>
        <strain evidence="2 3">CP153-2</strain>
    </source>
</reference>
<comment type="caution">
    <text evidence="2">The sequence shown here is derived from an EMBL/GenBank/DDBJ whole genome shotgun (WGS) entry which is preliminary data.</text>
</comment>
<name>A0A323V298_9ACTN</name>
<accession>A0A323V298</accession>
<evidence type="ECO:0008006" key="4">
    <source>
        <dbReference type="Google" id="ProtNLM"/>
    </source>
</evidence>
<feature type="transmembrane region" description="Helical" evidence="1">
    <location>
        <begin position="13"/>
        <end position="31"/>
    </location>
</feature>
<proteinExistence type="predicted"/>
<feature type="transmembrane region" description="Helical" evidence="1">
    <location>
        <begin position="43"/>
        <end position="60"/>
    </location>
</feature>
<dbReference type="EMBL" id="QKNV01000599">
    <property type="protein sequence ID" value="PZA18834.1"/>
    <property type="molecule type" value="Genomic_DNA"/>
</dbReference>
<keyword evidence="1" id="KW-0812">Transmembrane</keyword>
<dbReference type="AlphaFoldDB" id="A0A323V298"/>
<feature type="transmembrane region" description="Helical" evidence="1">
    <location>
        <begin position="66"/>
        <end position="85"/>
    </location>
</feature>
<dbReference type="Proteomes" id="UP000247602">
    <property type="component" value="Unassembled WGS sequence"/>
</dbReference>
<keyword evidence="3" id="KW-1185">Reference proteome</keyword>
<protein>
    <recommendedName>
        <fullName evidence="4">Sensor histidine kinase</fullName>
    </recommendedName>
</protein>
<organism evidence="2 3">
    <name type="scientific">Modestobacter versicolor</name>
    <dbReference type="NCBI Taxonomy" id="429133"/>
    <lineage>
        <taxon>Bacteria</taxon>
        <taxon>Bacillati</taxon>
        <taxon>Actinomycetota</taxon>
        <taxon>Actinomycetes</taxon>
        <taxon>Geodermatophilales</taxon>
        <taxon>Geodermatophilaceae</taxon>
        <taxon>Modestobacter</taxon>
    </lineage>
</organism>
<feature type="non-terminal residue" evidence="2">
    <location>
        <position position="1"/>
    </location>
</feature>
<feature type="non-terminal residue" evidence="2">
    <location>
        <position position="86"/>
    </location>
</feature>
<gene>
    <name evidence="2" type="ORF">DMO24_23975</name>
</gene>
<sequence>RARGLGGLDEVDLRSWTAVSCVVVVAVALALNRLTRSTTTWPLAALVAAQPVLVLVLPTGWLGSPAGVACALLVAAADLAAVLLLR</sequence>
<keyword evidence="1" id="KW-1133">Transmembrane helix</keyword>
<evidence type="ECO:0000256" key="1">
    <source>
        <dbReference type="SAM" id="Phobius"/>
    </source>
</evidence>
<evidence type="ECO:0000313" key="2">
    <source>
        <dbReference type="EMBL" id="PZA18834.1"/>
    </source>
</evidence>